<dbReference type="Gene3D" id="6.10.250.2090">
    <property type="match status" value="1"/>
</dbReference>
<dbReference type="InterPro" id="IPR036013">
    <property type="entry name" value="Band_7/SPFH_dom_sf"/>
</dbReference>
<gene>
    <name evidence="4" type="ordered locus">Nther_1741</name>
</gene>
<sequence length="291" mass="32692">MLPQYFGLLGGALLVIILLSMAIQIINEYERGVTFRLGRLIGTKGPGLIVIIPIIDRLVRVTLRTVVYDVPVQEVITRDNVTCKVNAVLYYRVVAPEKAVVNVQRYHEATIQLAQTTLRSVVGEADLDELLSEREKLNQKLQKIIDEATDPWGIKVTTVEIKDVMIPEAMQRTIARQAEAERRKRAVIIQADGERQAAVQLARAADILSKQEGGLTLRTLRTASEISAEKSSSIFFPLPMEFGGLLSRIDLDELINKSSARESSEQDHNLENESLNEEHHDEKKQEENDNE</sequence>
<dbReference type="PANTHER" id="PTHR10264:SF19">
    <property type="entry name" value="AT06885P-RELATED"/>
    <property type="match status" value="1"/>
</dbReference>
<protein>
    <submittedName>
        <fullName evidence="4">SPFH domain, Band 7 family protein</fullName>
    </submittedName>
</protein>
<dbReference type="FunFam" id="3.30.479.30:FF:000004">
    <property type="entry name" value="Putative membrane protease family, stomatin"/>
    <property type="match status" value="1"/>
</dbReference>
<dbReference type="Proteomes" id="UP000001683">
    <property type="component" value="Chromosome"/>
</dbReference>
<evidence type="ECO:0000313" key="4">
    <source>
        <dbReference type="EMBL" id="ACB85315.1"/>
    </source>
</evidence>
<evidence type="ECO:0000313" key="5">
    <source>
        <dbReference type="Proteomes" id="UP000001683"/>
    </source>
</evidence>
<comment type="similarity">
    <text evidence="1">Belongs to the band 7/mec-2 family.</text>
</comment>
<accession>B2A5G0</accession>
<dbReference type="EMBL" id="CP001034">
    <property type="protein sequence ID" value="ACB85315.1"/>
    <property type="molecule type" value="Genomic_DNA"/>
</dbReference>
<dbReference type="STRING" id="457570.Nther_1741"/>
<dbReference type="CDD" id="cd08826">
    <property type="entry name" value="SPFH_eoslipins_u1"/>
    <property type="match status" value="1"/>
</dbReference>
<proteinExistence type="inferred from homology"/>
<reference evidence="4 5" key="2">
    <citation type="journal article" date="2011" name="J. Bacteriol.">
        <title>Complete genome sequence of the anaerobic, halophilic alkalithermophile Natranaerobius thermophilus JW/NM-WN-LF.</title>
        <authorList>
            <person name="Zhao B."/>
            <person name="Mesbah N.M."/>
            <person name="Dalin E."/>
            <person name="Goodwin L."/>
            <person name="Nolan M."/>
            <person name="Pitluck S."/>
            <person name="Chertkov O."/>
            <person name="Brettin T.S."/>
            <person name="Han J."/>
            <person name="Larimer F.W."/>
            <person name="Land M.L."/>
            <person name="Hauser L."/>
            <person name="Kyrpides N."/>
            <person name="Wiegel J."/>
        </authorList>
    </citation>
    <scope>NUCLEOTIDE SEQUENCE [LARGE SCALE GENOMIC DNA]</scope>
    <source>
        <strain evidence="5">ATCC BAA-1301 / DSM 18059 / JW/NM-WN-LF</strain>
    </source>
</reference>
<evidence type="ECO:0000256" key="2">
    <source>
        <dbReference type="SAM" id="MobiDB-lite"/>
    </source>
</evidence>
<keyword evidence="5" id="KW-1185">Reference proteome</keyword>
<dbReference type="GO" id="GO:0098552">
    <property type="term" value="C:side of membrane"/>
    <property type="evidence" value="ECO:0007669"/>
    <property type="project" value="UniProtKB-ARBA"/>
</dbReference>
<dbReference type="AlphaFoldDB" id="B2A5G0"/>
<dbReference type="InterPro" id="IPR001107">
    <property type="entry name" value="Band_7"/>
</dbReference>
<dbReference type="SUPFAM" id="SSF117892">
    <property type="entry name" value="Band 7/SPFH domain"/>
    <property type="match status" value="1"/>
</dbReference>
<evidence type="ECO:0000256" key="1">
    <source>
        <dbReference type="ARBA" id="ARBA00008164"/>
    </source>
</evidence>
<feature type="region of interest" description="Disordered" evidence="2">
    <location>
        <begin position="257"/>
        <end position="291"/>
    </location>
</feature>
<organism evidence="4 5">
    <name type="scientific">Natranaerobius thermophilus (strain ATCC BAA-1301 / DSM 18059 / JW/NM-WN-LF)</name>
    <dbReference type="NCBI Taxonomy" id="457570"/>
    <lineage>
        <taxon>Bacteria</taxon>
        <taxon>Bacillati</taxon>
        <taxon>Bacillota</taxon>
        <taxon>Clostridia</taxon>
        <taxon>Natranaerobiales</taxon>
        <taxon>Natranaerobiaceae</taxon>
        <taxon>Natranaerobius</taxon>
    </lineage>
</organism>
<dbReference type="RefSeq" id="WP_012448182.1">
    <property type="nucleotide sequence ID" value="NC_010718.1"/>
</dbReference>
<dbReference type="InParanoid" id="B2A5G0"/>
<evidence type="ECO:0000259" key="3">
    <source>
        <dbReference type="SMART" id="SM00244"/>
    </source>
</evidence>
<feature type="domain" description="Band 7" evidence="3">
    <location>
        <begin position="21"/>
        <end position="178"/>
    </location>
</feature>
<dbReference type="KEGG" id="nth:Nther_1741"/>
<dbReference type="GO" id="GO:0005886">
    <property type="term" value="C:plasma membrane"/>
    <property type="evidence" value="ECO:0007669"/>
    <property type="project" value="InterPro"/>
</dbReference>
<dbReference type="eggNOG" id="COG0330">
    <property type="taxonomic scope" value="Bacteria"/>
</dbReference>
<dbReference type="PRINTS" id="PR00721">
    <property type="entry name" value="STOMATIN"/>
</dbReference>
<dbReference type="Gene3D" id="3.30.479.30">
    <property type="entry name" value="Band 7 domain"/>
    <property type="match status" value="1"/>
</dbReference>
<reference evidence="4 5" key="1">
    <citation type="submission" date="2008-04" db="EMBL/GenBank/DDBJ databases">
        <title>Complete sequence of chromosome of Natranaerobius thermophilus JW/NM-WN-LF.</title>
        <authorList>
            <consortium name="US DOE Joint Genome Institute"/>
            <person name="Copeland A."/>
            <person name="Lucas S."/>
            <person name="Lapidus A."/>
            <person name="Glavina del Rio T."/>
            <person name="Dalin E."/>
            <person name="Tice H."/>
            <person name="Bruce D."/>
            <person name="Goodwin L."/>
            <person name="Pitluck S."/>
            <person name="Chertkov O."/>
            <person name="Brettin T."/>
            <person name="Detter J.C."/>
            <person name="Han C."/>
            <person name="Kuske C.R."/>
            <person name="Schmutz J."/>
            <person name="Larimer F."/>
            <person name="Land M."/>
            <person name="Hauser L."/>
            <person name="Kyrpides N."/>
            <person name="Lykidis A."/>
            <person name="Mesbah N.M."/>
            <person name="Wiegel J."/>
        </authorList>
    </citation>
    <scope>NUCLEOTIDE SEQUENCE [LARGE SCALE GENOMIC DNA]</scope>
    <source>
        <strain evidence="5">ATCC BAA-1301 / DSM 18059 / JW/NM-WN-LF</strain>
    </source>
</reference>
<dbReference type="HOGENOM" id="CLU_024949_3_3_9"/>
<dbReference type="SMART" id="SM00244">
    <property type="entry name" value="PHB"/>
    <property type="match status" value="1"/>
</dbReference>
<dbReference type="InterPro" id="IPR001972">
    <property type="entry name" value="Stomatin_HflK_fam"/>
</dbReference>
<dbReference type="InterPro" id="IPR043202">
    <property type="entry name" value="Band-7_stomatin-like"/>
</dbReference>
<name>B2A5G0_NATTJ</name>
<dbReference type="PANTHER" id="PTHR10264">
    <property type="entry name" value="BAND 7 PROTEIN-RELATED"/>
    <property type="match status" value="1"/>
</dbReference>
<dbReference type="Pfam" id="PF01145">
    <property type="entry name" value="Band_7"/>
    <property type="match status" value="1"/>
</dbReference>
<dbReference type="OrthoDB" id="9809197at2"/>